<accession>A0A0A0DFL8</accession>
<dbReference type="Proteomes" id="UP000030019">
    <property type="component" value="Unassembled WGS sequence"/>
</dbReference>
<name>A0A0A0DFL8_9STRE</name>
<dbReference type="RefSeq" id="WP_037617556.1">
    <property type="nucleotide sequence ID" value="NZ_JPEN01000086.1"/>
</dbReference>
<dbReference type="EMBL" id="JPEN01000086">
    <property type="protein sequence ID" value="KGM36678.1"/>
    <property type="molecule type" value="Genomic_DNA"/>
</dbReference>
<dbReference type="InterPro" id="IPR004919">
    <property type="entry name" value="GmrSD_N"/>
</dbReference>
<dbReference type="eggNOG" id="COG1479">
    <property type="taxonomic scope" value="Bacteria"/>
</dbReference>
<reference evidence="2 3" key="1">
    <citation type="submission" date="2014-06" db="EMBL/GenBank/DDBJ databases">
        <authorList>
            <person name="Teng J.L."/>
            <person name="Huang Y."/>
            <person name="Tse H."/>
            <person name="Lau S.K."/>
            <person name="Woo P.C."/>
        </authorList>
    </citation>
    <scope>NUCLEOTIDE SEQUENCE [LARGE SCALE GENOMIC DNA]</scope>
    <source>
        <strain evidence="2 3">HKU4</strain>
    </source>
</reference>
<keyword evidence="3" id="KW-1185">Reference proteome</keyword>
<comment type="caution">
    <text evidence="2">The sequence shown here is derived from an EMBL/GenBank/DDBJ whole genome shotgun (WGS) entry which is preliminary data.</text>
</comment>
<sequence length="402" mass="47630">MKNKVYYGEYSLDHWIKLILKKNIVLPEYQRFYVWNQEKVKTLIESFNKKEFVPPVTIGAYTDDEGQKNLILDGQQRLSSIFLAYLNLFPNRKCEDWAPKDFIPLADTNDDSENDEGSNYKGVEWNFNRLLSIGSTKVDIKQNVKTGQYNTLNFEIGEDFFKNNYLGFSFIVPSYDGEDNKKEQIKFYSSVFRHINIQGEVLSNLESRRSLYFLNSALERFFDPSSFKNIKLNDKKLDFVRYLAILDSFEKQDYDINKVAAGKGNRLEQFYADYVYNIAEEGDFDFDNKISLLDENLKLDFYPRDFPSIIDADIYMFGLIYFSIFQEKKLNVSKIRNLCSKLKNKIEELKEFKIQPDEIYGGYLYPEGYDVGYYHQKNPNALKYIRIRLRESLELYKEYFSE</sequence>
<proteinExistence type="predicted"/>
<organism evidence="2 3">
    <name type="scientific">Streptococcus sinensis</name>
    <dbReference type="NCBI Taxonomy" id="176090"/>
    <lineage>
        <taxon>Bacteria</taxon>
        <taxon>Bacillati</taxon>
        <taxon>Bacillota</taxon>
        <taxon>Bacilli</taxon>
        <taxon>Lactobacillales</taxon>
        <taxon>Streptococcaceae</taxon>
        <taxon>Streptococcus</taxon>
    </lineage>
</organism>
<dbReference type="STRING" id="176090.SSIN_1552"/>
<dbReference type="PATRIC" id="fig|176090.4.peg.1511"/>
<dbReference type="Pfam" id="PF03235">
    <property type="entry name" value="GmrSD_N"/>
    <property type="match status" value="1"/>
</dbReference>
<gene>
    <name evidence="2" type="ORF">SSIN_1552</name>
</gene>
<evidence type="ECO:0000313" key="2">
    <source>
        <dbReference type="EMBL" id="KGM36678.1"/>
    </source>
</evidence>
<protein>
    <recommendedName>
        <fullName evidence="1">GmrSD restriction endonucleases N-terminal domain-containing protein</fullName>
    </recommendedName>
</protein>
<dbReference type="AlphaFoldDB" id="A0A0A0DFL8"/>
<evidence type="ECO:0000259" key="1">
    <source>
        <dbReference type="Pfam" id="PF03235"/>
    </source>
</evidence>
<feature type="domain" description="GmrSD restriction endonucleases N-terminal" evidence="1">
    <location>
        <begin position="21"/>
        <end position="213"/>
    </location>
</feature>
<evidence type="ECO:0000313" key="3">
    <source>
        <dbReference type="Proteomes" id="UP000030019"/>
    </source>
</evidence>